<proteinExistence type="predicted"/>
<organism evidence="2 4">
    <name type="scientific">Panicum hallii var. hallii</name>
    <dbReference type="NCBI Taxonomy" id="1504633"/>
    <lineage>
        <taxon>Eukaryota</taxon>
        <taxon>Viridiplantae</taxon>
        <taxon>Streptophyta</taxon>
        <taxon>Embryophyta</taxon>
        <taxon>Tracheophyta</taxon>
        <taxon>Spermatophyta</taxon>
        <taxon>Magnoliopsida</taxon>
        <taxon>Liliopsida</taxon>
        <taxon>Poales</taxon>
        <taxon>Poaceae</taxon>
        <taxon>PACMAD clade</taxon>
        <taxon>Panicoideae</taxon>
        <taxon>Panicodae</taxon>
        <taxon>Paniceae</taxon>
        <taxon>Panicinae</taxon>
        <taxon>Panicum</taxon>
        <taxon>Panicum sect. Panicum</taxon>
    </lineage>
</organism>
<sequence>MHRFLLGFGSSLLVLARMNILSCVSTPASQMEFKCNSKRKNLQCSQTHQFGYQLVAGCHYSRIYRTS</sequence>
<dbReference type="Gramene" id="PUZ43572">
    <property type="protein sequence ID" value="PUZ43572"/>
    <property type="gene ID" value="GQ55_8G019900"/>
</dbReference>
<reference evidence="2 4" key="1">
    <citation type="submission" date="2018-04" db="EMBL/GenBank/DDBJ databases">
        <title>WGS assembly of Panicum hallii var. hallii HAL2.</title>
        <authorList>
            <person name="Lovell J."/>
            <person name="Jenkins J."/>
            <person name="Lowry D."/>
            <person name="Mamidi S."/>
            <person name="Sreedasyam A."/>
            <person name="Weng X."/>
            <person name="Barry K."/>
            <person name="Bonette J."/>
            <person name="Campitelli B."/>
            <person name="Daum C."/>
            <person name="Gordon S."/>
            <person name="Gould B."/>
            <person name="Lipzen A."/>
            <person name="MacQueen A."/>
            <person name="Palacio-Mejia J."/>
            <person name="Plott C."/>
            <person name="Shakirov E."/>
            <person name="Shu S."/>
            <person name="Yoshinaga Y."/>
            <person name="Zane M."/>
            <person name="Rokhsar D."/>
            <person name="Grimwood J."/>
            <person name="Schmutz J."/>
            <person name="Juenger T."/>
        </authorList>
    </citation>
    <scope>NUCLEOTIDE SEQUENCE [LARGE SCALE GENOMIC DNA]</scope>
    <source>
        <strain evidence="4">cv. HAL2</strain>
        <strain evidence="2">HAL2</strain>
    </source>
</reference>
<evidence type="ECO:0000313" key="3">
    <source>
        <dbReference type="EMBL" id="PUZ43573.1"/>
    </source>
</evidence>
<evidence type="ECO:0000313" key="4">
    <source>
        <dbReference type="Proteomes" id="UP000244336"/>
    </source>
</evidence>
<feature type="chain" id="PRO_5036051269" description="Secreted protein" evidence="1">
    <location>
        <begin position="17"/>
        <end position="67"/>
    </location>
</feature>
<evidence type="ECO:0000256" key="1">
    <source>
        <dbReference type="SAM" id="SignalP"/>
    </source>
</evidence>
<protein>
    <recommendedName>
        <fullName evidence="5">Secreted protein</fullName>
    </recommendedName>
</protein>
<accession>A0A2T7CJS3</accession>
<gene>
    <name evidence="2" type="ORF">GQ55_8G019900</name>
    <name evidence="3" type="ORF">GQ55_8G020100</name>
</gene>
<evidence type="ECO:0008006" key="5">
    <source>
        <dbReference type="Google" id="ProtNLM"/>
    </source>
</evidence>
<dbReference type="Gramene" id="PUZ43573">
    <property type="protein sequence ID" value="PUZ43573"/>
    <property type="gene ID" value="GQ55_8G020100"/>
</dbReference>
<name>A0A2T7CJS3_9POAL</name>
<dbReference type="EMBL" id="CM009756">
    <property type="protein sequence ID" value="PUZ43573.1"/>
    <property type="molecule type" value="Genomic_DNA"/>
</dbReference>
<dbReference type="AlphaFoldDB" id="A0A2T7CJS3"/>
<keyword evidence="4" id="KW-1185">Reference proteome</keyword>
<dbReference type="EMBL" id="CM009756">
    <property type="protein sequence ID" value="PUZ43572.1"/>
    <property type="molecule type" value="Genomic_DNA"/>
</dbReference>
<dbReference type="Proteomes" id="UP000244336">
    <property type="component" value="Chromosome 8"/>
</dbReference>
<feature type="signal peptide" evidence="1">
    <location>
        <begin position="1"/>
        <end position="16"/>
    </location>
</feature>
<keyword evidence="1" id="KW-0732">Signal</keyword>
<evidence type="ECO:0000313" key="2">
    <source>
        <dbReference type="EMBL" id="PUZ43572.1"/>
    </source>
</evidence>